<dbReference type="WBParaSite" id="PS1159_v2.g7232.t1">
    <property type="protein sequence ID" value="PS1159_v2.g7232.t1"/>
    <property type="gene ID" value="PS1159_v2.g7232"/>
</dbReference>
<reference evidence="2" key="1">
    <citation type="submission" date="2022-11" db="UniProtKB">
        <authorList>
            <consortium name="WormBaseParasite"/>
        </authorList>
    </citation>
    <scope>IDENTIFICATION</scope>
</reference>
<accession>A0AC35GNT8</accession>
<dbReference type="Proteomes" id="UP000887580">
    <property type="component" value="Unplaced"/>
</dbReference>
<evidence type="ECO:0000313" key="1">
    <source>
        <dbReference type="Proteomes" id="UP000887580"/>
    </source>
</evidence>
<proteinExistence type="predicted"/>
<evidence type="ECO:0000313" key="2">
    <source>
        <dbReference type="WBParaSite" id="PS1159_v2.g7232.t1"/>
    </source>
</evidence>
<name>A0AC35GNT8_9BILA</name>
<sequence>MAKPIHFKNTLPQNFPFRQSLMKYILQNIKTLHLRKLIKTCKFFFNEYQISSFEDLTITNFDEGDEDSDMLFDCMDIKHFIEAPNYFLLIGRLEIWDIRLSDIFHKIVGCFLKEVFLSEFDALSLVEFGILMESKSITTLYLTNREEPSVVGIDGNPLPLEDILEAVPKAADIKIKPCFVTSQTLPKLLLNRNQKFMSLTLNNINGEFDSKLFFEFMKKYATPQASIKLKFCDGEFGDRFRMDIEEFLKTWETEIAKPKFRCDGVFNNVM</sequence>
<protein>
    <submittedName>
        <fullName evidence="2">F-box domain-containing protein</fullName>
    </submittedName>
</protein>
<organism evidence="1 2">
    <name type="scientific">Panagrolaimus sp. PS1159</name>
    <dbReference type="NCBI Taxonomy" id="55785"/>
    <lineage>
        <taxon>Eukaryota</taxon>
        <taxon>Metazoa</taxon>
        <taxon>Ecdysozoa</taxon>
        <taxon>Nematoda</taxon>
        <taxon>Chromadorea</taxon>
        <taxon>Rhabditida</taxon>
        <taxon>Tylenchina</taxon>
        <taxon>Panagrolaimomorpha</taxon>
        <taxon>Panagrolaimoidea</taxon>
        <taxon>Panagrolaimidae</taxon>
        <taxon>Panagrolaimus</taxon>
    </lineage>
</organism>